<dbReference type="SUPFAM" id="SSF56300">
    <property type="entry name" value="Metallo-dependent phosphatases"/>
    <property type="match status" value="1"/>
</dbReference>
<evidence type="ECO:0000256" key="1">
    <source>
        <dbReference type="ARBA" id="ARBA00008950"/>
    </source>
</evidence>
<dbReference type="RefSeq" id="WP_099149776.1">
    <property type="nucleotide sequence ID" value="NZ_PDUD01000017.1"/>
</dbReference>
<dbReference type="PIRSF" id="PIRSF000883">
    <property type="entry name" value="Pesterase_MJ0912"/>
    <property type="match status" value="1"/>
</dbReference>
<accession>A0A2D0NDD3</accession>
<dbReference type="PANTHER" id="PTHR42850:SF2">
    <property type="entry name" value="BLL5683 PROTEIN"/>
    <property type="match status" value="1"/>
</dbReference>
<dbReference type="OrthoDB" id="9813918at2"/>
<dbReference type="GO" id="GO:0005737">
    <property type="term" value="C:cytoplasm"/>
    <property type="evidence" value="ECO:0007669"/>
    <property type="project" value="TreeGrafter"/>
</dbReference>
<dbReference type="Pfam" id="PF12850">
    <property type="entry name" value="Metallophos_2"/>
    <property type="match status" value="1"/>
</dbReference>
<dbReference type="AlphaFoldDB" id="A0A2D0NDD3"/>
<comment type="similarity">
    <text evidence="1">Belongs to the metallophosphoesterase superfamily. YfcE family.</text>
</comment>
<keyword evidence="4" id="KW-1185">Reference proteome</keyword>
<evidence type="ECO:0000313" key="3">
    <source>
        <dbReference type="EMBL" id="PHN06521.1"/>
    </source>
</evidence>
<reference evidence="3 4" key="1">
    <citation type="submission" date="2017-10" db="EMBL/GenBank/DDBJ databases">
        <title>The draft genome sequence of Lewinella nigricans NBRC 102662.</title>
        <authorList>
            <person name="Wang K."/>
        </authorList>
    </citation>
    <scope>NUCLEOTIDE SEQUENCE [LARGE SCALE GENOMIC DNA]</scope>
    <source>
        <strain evidence="3 4">NBRC 102662</strain>
    </source>
</reference>
<dbReference type="Gene3D" id="3.60.21.10">
    <property type="match status" value="1"/>
</dbReference>
<gene>
    <name evidence="3" type="ORF">CRP01_09445</name>
</gene>
<dbReference type="GO" id="GO:0016791">
    <property type="term" value="F:phosphatase activity"/>
    <property type="evidence" value="ECO:0007669"/>
    <property type="project" value="TreeGrafter"/>
</dbReference>
<comment type="caution">
    <text evidence="3">The sequence shown here is derived from an EMBL/GenBank/DDBJ whole genome shotgun (WGS) entry which is preliminary data.</text>
</comment>
<dbReference type="Proteomes" id="UP000223913">
    <property type="component" value="Unassembled WGS sequence"/>
</dbReference>
<dbReference type="InterPro" id="IPR024654">
    <property type="entry name" value="Calcineurin-like_PHP_lpxH"/>
</dbReference>
<dbReference type="CDD" id="cd00838">
    <property type="entry name" value="MPP_superfamily"/>
    <property type="match status" value="1"/>
</dbReference>
<name>A0A2D0NDD3_FLAN2</name>
<dbReference type="InterPro" id="IPR029052">
    <property type="entry name" value="Metallo-depent_PP-like"/>
</dbReference>
<organism evidence="3 4">
    <name type="scientific">Flavilitoribacter nigricans (strain ATCC 23147 / DSM 23189 / NBRC 102662 / NCIMB 1420 / SS-2)</name>
    <name type="common">Lewinella nigricans</name>
    <dbReference type="NCBI Taxonomy" id="1122177"/>
    <lineage>
        <taxon>Bacteria</taxon>
        <taxon>Pseudomonadati</taxon>
        <taxon>Bacteroidota</taxon>
        <taxon>Saprospiria</taxon>
        <taxon>Saprospirales</taxon>
        <taxon>Lewinellaceae</taxon>
        <taxon>Flavilitoribacter</taxon>
    </lineage>
</organism>
<proteinExistence type="inferred from homology"/>
<evidence type="ECO:0000259" key="2">
    <source>
        <dbReference type="Pfam" id="PF12850"/>
    </source>
</evidence>
<evidence type="ECO:0000313" key="4">
    <source>
        <dbReference type="Proteomes" id="UP000223913"/>
    </source>
</evidence>
<dbReference type="InterPro" id="IPR050126">
    <property type="entry name" value="Ap4A_hydrolase"/>
</dbReference>
<feature type="domain" description="Calcineurin-like phosphoesterase" evidence="2">
    <location>
        <begin position="32"/>
        <end position="207"/>
    </location>
</feature>
<dbReference type="InterPro" id="IPR011152">
    <property type="entry name" value="Pesterase_MJ0912"/>
</dbReference>
<protein>
    <submittedName>
        <fullName evidence="3">Diadenosine tetraphosphatase</fullName>
    </submittedName>
</protein>
<dbReference type="PANTHER" id="PTHR42850">
    <property type="entry name" value="METALLOPHOSPHOESTERASE"/>
    <property type="match status" value="1"/>
</dbReference>
<sequence>MNTKDIGNLNGPLLVFGGVYSNLQALEALQELAAGMNIPAERIICTGDVVGYCAQPEAVVQKVRDWGIHCIAGNVELQLASGADHCGCDFRTGSRCDSFSQDWYPYAKTHLSPASIDWMQQLPDQLQFTFAGKKVRVLHGSYREVAGYVFASTPWNEKMEIFEECKSEVVLAGHCGLPFADTANGYYWLNAGVIGMPANDGTPRVWCMLLEEFSTSIAYRFLPVEYNFLLAQQFMRNAGLPEAYALTLSTGLWDNCEILPETETRAQGKMLELDRLETSRYL</sequence>
<dbReference type="EMBL" id="PDUD01000017">
    <property type="protein sequence ID" value="PHN06521.1"/>
    <property type="molecule type" value="Genomic_DNA"/>
</dbReference>